<proteinExistence type="predicted"/>
<name>A0A2C9D9X9_9HYPH</name>
<protein>
    <submittedName>
        <fullName evidence="1">Uncharacterized protein</fullName>
    </submittedName>
</protein>
<dbReference type="KEGG" id="hdi:HDIA_3492"/>
<gene>
    <name evidence="1" type="ORF">HDIA_3492</name>
</gene>
<evidence type="ECO:0000313" key="2">
    <source>
        <dbReference type="Proteomes" id="UP000223606"/>
    </source>
</evidence>
<dbReference type="EMBL" id="LT960614">
    <property type="protein sequence ID" value="SON57033.1"/>
    <property type="molecule type" value="Genomic_DNA"/>
</dbReference>
<dbReference type="RefSeq" id="WP_099557345.1">
    <property type="nucleotide sequence ID" value="NZ_LT960614.1"/>
</dbReference>
<accession>A0A2C9D9X9</accession>
<reference evidence="2" key="1">
    <citation type="submission" date="2017-09" db="EMBL/GenBank/DDBJ databases">
        <title>Genome sequence of Nannocystis excedens DSM 71.</title>
        <authorList>
            <person name="Blom J."/>
        </authorList>
    </citation>
    <scope>NUCLEOTIDE SEQUENCE [LARGE SCALE GENOMIC DNA]</scope>
    <source>
        <strain evidence="2">type strain: E19</strain>
    </source>
</reference>
<sequence>MKTNIGARLIGDQIEIVTERLKQFKTITRLEGGGVSSFVTMVLALASNAGEKLKPTEQANASVVIPTGYSLMEAKEGRPPVLRLHFGNVPVSFAVLDPKTLGEALIAAAAKDAEEKQG</sequence>
<organism evidence="1 2">
    <name type="scientific">Hartmannibacter diazotrophicus</name>
    <dbReference type="NCBI Taxonomy" id="1482074"/>
    <lineage>
        <taxon>Bacteria</taxon>
        <taxon>Pseudomonadati</taxon>
        <taxon>Pseudomonadota</taxon>
        <taxon>Alphaproteobacteria</taxon>
        <taxon>Hyphomicrobiales</taxon>
        <taxon>Pleomorphomonadaceae</taxon>
        <taxon>Hartmannibacter</taxon>
    </lineage>
</organism>
<keyword evidence="2" id="KW-1185">Reference proteome</keyword>
<evidence type="ECO:0000313" key="1">
    <source>
        <dbReference type="EMBL" id="SON57033.1"/>
    </source>
</evidence>
<dbReference type="Proteomes" id="UP000223606">
    <property type="component" value="Chromosome 1"/>
</dbReference>
<dbReference type="AlphaFoldDB" id="A0A2C9D9X9"/>